<keyword evidence="3" id="KW-0430">Lectin</keyword>
<gene>
    <name evidence="3" type="ORF">BDQ12DRAFT_364348</name>
</gene>
<dbReference type="PANTHER" id="PTHR10963">
    <property type="entry name" value="GLYCOSYL HYDROLASE-RELATED"/>
    <property type="match status" value="1"/>
</dbReference>
<sequence length="418" mass="46611">MQHLISLPISLLVVFLEIALLECPLVHASPSIFDSTTNTNTLPKPILDTFYENERKVESSWFFGALKSNRPEKRSNLNTDRNGSTFLWLPQDEYSGKTFFDQWDYFSDTDPTHGHVNYVNKSTAESKGLVSVTDDGKVIMKADHTTSLPKGVFRDSVRISSQKLYTTGLFILDLNTAPWGCAVWPAFWTVNRDWPWGGEIDIIEGVHDNEHNQVAWHTSGGCTLDYNAEYSGTLTTSDGRNHTDCDSRFDHTGCGITEWSRASFGPYFDAQGGGVFVMKWDEESIAVWSFYRAAIPKDITQGTPNPGSWGKPSAVLESSQCDISQHFNYHTIVFDITFCGDLGTGSYELAGCPGTCEERIMDPANFVNATWSINSLKVYQKQLVLGTVVGNTSNSVRAAVASWWIGGLMLYIAFMMWA</sequence>
<evidence type="ECO:0000259" key="2">
    <source>
        <dbReference type="PROSITE" id="PS51762"/>
    </source>
</evidence>
<organism evidence="3 4">
    <name type="scientific">Crucibulum laeve</name>
    <dbReference type="NCBI Taxonomy" id="68775"/>
    <lineage>
        <taxon>Eukaryota</taxon>
        <taxon>Fungi</taxon>
        <taxon>Dikarya</taxon>
        <taxon>Basidiomycota</taxon>
        <taxon>Agaricomycotina</taxon>
        <taxon>Agaricomycetes</taxon>
        <taxon>Agaricomycetidae</taxon>
        <taxon>Agaricales</taxon>
        <taxon>Agaricineae</taxon>
        <taxon>Nidulariaceae</taxon>
        <taxon>Crucibulum</taxon>
    </lineage>
</organism>
<evidence type="ECO:0000256" key="1">
    <source>
        <dbReference type="SAM" id="SignalP"/>
    </source>
</evidence>
<keyword evidence="1" id="KW-0732">Signal</keyword>
<protein>
    <submittedName>
        <fullName evidence="3">Concanavalin A-like lectin/glucanase domain-containing protein</fullName>
    </submittedName>
</protein>
<dbReference type="Gene3D" id="2.60.120.200">
    <property type="match status" value="1"/>
</dbReference>
<keyword evidence="4" id="KW-1185">Reference proteome</keyword>
<dbReference type="InterPro" id="IPR013320">
    <property type="entry name" value="ConA-like_dom_sf"/>
</dbReference>
<dbReference type="InterPro" id="IPR000757">
    <property type="entry name" value="Beta-glucanase-like"/>
</dbReference>
<feature type="domain" description="GH16" evidence="2">
    <location>
        <begin position="84"/>
        <end position="308"/>
    </location>
</feature>
<accession>A0A5C3LP32</accession>
<dbReference type="SUPFAM" id="SSF49899">
    <property type="entry name" value="Concanavalin A-like lectins/glucanases"/>
    <property type="match status" value="1"/>
</dbReference>
<dbReference type="AlphaFoldDB" id="A0A5C3LP32"/>
<feature type="chain" id="PRO_5023097215" evidence="1">
    <location>
        <begin position="29"/>
        <end position="418"/>
    </location>
</feature>
<dbReference type="InterPro" id="IPR050546">
    <property type="entry name" value="Glycosyl_Hydrlase_16"/>
</dbReference>
<reference evidence="3 4" key="1">
    <citation type="journal article" date="2019" name="Nat. Ecol. Evol.">
        <title>Megaphylogeny resolves global patterns of mushroom evolution.</title>
        <authorList>
            <person name="Varga T."/>
            <person name="Krizsan K."/>
            <person name="Foldi C."/>
            <person name="Dima B."/>
            <person name="Sanchez-Garcia M."/>
            <person name="Sanchez-Ramirez S."/>
            <person name="Szollosi G.J."/>
            <person name="Szarkandi J.G."/>
            <person name="Papp V."/>
            <person name="Albert L."/>
            <person name="Andreopoulos W."/>
            <person name="Angelini C."/>
            <person name="Antonin V."/>
            <person name="Barry K.W."/>
            <person name="Bougher N.L."/>
            <person name="Buchanan P."/>
            <person name="Buyck B."/>
            <person name="Bense V."/>
            <person name="Catcheside P."/>
            <person name="Chovatia M."/>
            <person name="Cooper J."/>
            <person name="Damon W."/>
            <person name="Desjardin D."/>
            <person name="Finy P."/>
            <person name="Geml J."/>
            <person name="Haridas S."/>
            <person name="Hughes K."/>
            <person name="Justo A."/>
            <person name="Karasinski D."/>
            <person name="Kautmanova I."/>
            <person name="Kiss B."/>
            <person name="Kocsube S."/>
            <person name="Kotiranta H."/>
            <person name="LaButti K.M."/>
            <person name="Lechner B.E."/>
            <person name="Liimatainen K."/>
            <person name="Lipzen A."/>
            <person name="Lukacs Z."/>
            <person name="Mihaltcheva S."/>
            <person name="Morgado L.N."/>
            <person name="Niskanen T."/>
            <person name="Noordeloos M.E."/>
            <person name="Ohm R.A."/>
            <person name="Ortiz-Santana B."/>
            <person name="Ovrebo C."/>
            <person name="Racz N."/>
            <person name="Riley R."/>
            <person name="Savchenko A."/>
            <person name="Shiryaev A."/>
            <person name="Soop K."/>
            <person name="Spirin V."/>
            <person name="Szebenyi C."/>
            <person name="Tomsovsky M."/>
            <person name="Tulloss R.E."/>
            <person name="Uehling J."/>
            <person name="Grigoriev I.V."/>
            <person name="Vagvolgyi C."/>
            <person name="Papp T."/>
            <person name="Martin F.M."/>
            <person name="Miettinen O."/>
            <person name="Hibbett D.S."/>
            <person name="Nagy L.G."/>
        </authorList>
    </citation>
    <scope>NUCLEOTIDE SEQUENCE [LARGE SCALE GENOMIC DNA]</scope>
    <source>
        <strain evidence="3 4">CBS 166.37</strain>
    </source>
</reference>
<feature type="signal peptide" evidence="1">
    <location>
        <begin position="1"/>
        <end position="28"/>
    </location>
</feature>
<evidence type="ECO:0000313" key="4">
    <source>
        <dbReference type="Proteomes" id="UP000308652"/>
    </source>
</evidence>
<dbReference type="PANTHER" id="PTHR10963:SF24">
    <property type="entry name" value="GLYCOSIDASE C21B10.07-RELATED"/>
    <property type="match status" value="1"/>
</dbReference>
<name>A0A5C3LP32_9AGAR</name>
<dbReference type="GO" id="GO:0004553">
    <property type="term" value="F:hydrolase activity, hydrolyzing O-glycosyl compounds"/>
    <property type="evidence" value="ECO:0007669"/>
    <property type="project" value="InterPro"/>
</dbReference>
<evidence type="ECO:0000313" key="3">
    <source>
        <dbReference type="EMBL" id="TFK34565.1"/>
    </source>
</evidence>
<dbReference type="OrthoDB" id="192832at2759"/>
<dbReference type="GO" id="GO:0009251">
    <property type="term" value="P:glucan catabolic process"/>
    <property type="evidence" value="ECO:0007669"/>
    <property type="project" value="TreeGrafter"/>
</dbReference>
<dbReference type="EMBL" id="ML213630">
    <property type="protein sequence ID" value="TFK34565.1"/>
    <property type="molecule type" value="Genomic_DNA"/>
</dbReference>
<dbReference type="CDD" id="cd02181">
    <property type="entry name" value="GH16_fungal_Lam16A_glucanase"/>
    <property type="match status" value="1"/>
</dbReference>
<dbReference type="Proteomes" id="UP000308652">
    <property type="component" value="Unassembled WGS sequence"/>
</dbReference>
<dbReference type="PROSITE" id="PS51762">
    <property type="entry name" value="GH16_2"/>
    <property type="match status" value="1"/>
</dbReference>
<dbReference type="Pfam" id="PF26113">
    <property type="entry name" value="GH16_XgeA"/>
    <property type="match status" value="1"/>
</dbReference>
<dbReference type="STRING" id="68775.A0A5C3LP32"/>
<proteinExistence type="predicted"/>
<dbReference type="GO" id="GO:0030246">
    <property type="term" value="F:carbohydrate binding"/>
    <property type="evidence" value="ECO:0007669"/>
    <property type="project" value="UniProtKB-KW"/>
</dbReference>